<evidence type="ECO:0000313" key="2">
    <source>
        <dbReference type="EMBL" id="SHI84117.1"/>
    </source>
</evidence>
<feature type="signal peptide" evidence="1">
    <location>
        <begin position="1"/>
        <end position="17"/>
    </location>
</feature>
<sequence>MRKLFQCLFLLSAVVLAGSMWSCSDDDDQPGTNGEDSTLGVEAPASDAVFATSATFKLSTKGAESYVYKAVEGANAAEPDPVVVYAEAQESGTIVAVTGDTDEALVAGLEGNKTYTVFFIFKVGDEYKIYSQEINTPEYSQLVTIIKTDMSSMTLHVEVPDDVYYSLGFIDKEKYEAYKIQYGRTDIDYVVSSPYGGMKDPRYKGPQNITIANGVNAYTGAFNEKDYNDDVYPYEVHPGTGYVIFVAQCNEDGSSEGFVNYIDNGGGDDDDPILGSKLPNVKEYTEEKPVSENMEFTGFCAKTVLVTQEPNQGSGNVMIHVDRVTEKTAVVTLTPTDDVYRYVVNVSTSEEAETLIPLLGGEETWQAYILSSGRVFDGAQQLSIELSPGVSYRLSVVALYNEESTVQTFHEEDGIKAIVSDKPAVEFKVTPLALENPYQIGFNIKAPNADCAGFKYIINYTKEWYPVFKQLEESGMEGTKVEEKIATMMSSFGQPVNDPEILGKINSSEGCDLYFTSMDDIESWLILESYNSDEKTKLFYDGSDYRVKSAPLKPEEPVNSELFSKLQGTWNATITKPGEGNKPLTMPVTIAAGPEKIASLPEDVKTHLVTYYMDKKHYTKEAAEKLVLDYFAQYQERTAYYTQKYKNMNCLVGTGFSYSPVYAPFASPWDLFQSTSYSSYDTDEMFRDYGPKLFFQIGKDEEGKDKVTVISTMIDPTTGYYSRYIDPMSDWQYTLNLYAYDANLATSFYMADFPVELSDDMNTMTIKPVEQDGITYTPSIAIQYSQGGTLSWGYQVDGTGIVLTRAAENAAPANATRGISTAVIPEVAPNSGSHFRRTRSPFGYVPMEPVELEISSGSLTKKNLKK</sequence>
<dbReference type="EMBL" id="FQZN01000009">
    <property type="protein sequence ID" value="SHI84117.1"/>
    <property type="molecule type" value="Genomic_DNA"/>
</dbReference>
<protein>
    <submittedName>
        <fullName evidence="2">Uncharacterized protein</fullName>
    </submittedName>
</protein>
<dbReference type="Proteomes" id="UP000184192">
    <property type="component" value="Unassembled WGS sequence"/>
</dbReference>
<keyword evidence="1" id="KW-0732">Signal</keyword>
<evidence type="ECO:0000256" key="1">
    <source>
        <dbReference type="SAM" id="SignalP"/>
    </source>
</evidence>
<evidence type="ECO:0000313" key="3">
    <source>
        <dbReference type="Proteomes" id="UP000184192"/>
    </source>
</evidence>
<keyword evidence="3" id="KW-1185">Reference proteome</keyword>
<reference evidence="3" key="1">
    <citation type="submission" date="2016-11" db="EMBL/GenBank/DDBJ databases">
        <authorList>
            <person name="Varghese N."/>
            <person name="Submissions S."/>
        </authorList>
    </citation>
    <scope>NUCLEOTIDE SEQUENCE [LARGE SCALE GENOMIC DNA]</scope>
    <source>
        <strain evidence="3">DSM 26884</strain>
    </source>
</reference>
<name>A0A1M6EF08_9BACE</name>
<dbReference type="eggNOG" id="ENOG5030W2B">
    <property type="taxonomic scope" value="Bacteria"/>
</dbReference>
<gene>
    <name evidence="2" type="ORF">SAMN05444350_10974</name>
</gene>
<dbReference type="AlphaFoldDB" id="A0A1M6EF08"/>
<organism evidence="2 3">
    <name type="scientific">Bacteroides stercorirosoris</name>
    <dbReference type="NCBI Taxonomy" id="871324"/>
    <lineage>
        <taxon>Bacteria</taxon>
        <taxon>Pseudomonadati</taxon>
        <taxon>Bacteroidota</taxon>
        <taxon>Bacteroidia</taxon>
        <taxon>Bacteroidales</taxon>
        <taxon>Bacteroidaceae</taxon>
        <taxon>Bacteroides</taxon>
    </lineage>
</organism>
<feature type="chain" id="PRO_5012319307" evidence="1">
    <location>
        <begin position="18"/>
        <end position="866"/>
    </location>
</feature>
<dbReference type="RefSeq" id="WP_139261832.1">
    <property type="nucleotide sequence ID" value="NZ_FQZN01000009.1"/>
</dbReference>
<proteinExistence type="predicted"/>
<dbReference type="GeneID" id="92711901"/>
<accession>A0A1M6EF08</accession>